<dbReference type="EMBL" id="LCMG01000032">
    <property type="protein sequence ID" value="KKU30918.1"/>
    <property type="molecule type" value="Genomic_DNA"/>
</dbReference>
<protein>
    <submittedName>
        <fullName evidence="2">Uncharacterized protein</fullName>
    </submittedName>
</protein>
<dbReference type="AlphaFoldDB" id="A0A0G1RLR8"/>
<keyword evidence="1" id="KW-0472">Membrane</keyword>
<gene>
    <name evidence="2" type="ORF">UX45_C0032G0012</name>
</gene>
<reference evidence="2 3" key="1">
    <citation type="journal article" date="2015" name="Nature">
        <title>rRNA introns, odd ribosomes, and small enigmatic genomes across a large radiation of phyla.</title>
        <authorList>
            <person name="Brown C.T."/>
            <person name="Hug L.A."/>
            <person name="Thomas B.C."/>
            <person name="Sharon I."/>
            <person name="Castelle C.J."/>
            <person name="Singh A."/>
            <person name="Wilkins M.J."/>
            <person name="Williams K.H."/>
            <person name="Banfield J.F."/>
        </authorList>
    </citation>
    <scope>NUCLEOTIDE SEQUENCE [LARGE SCALE GENOMIC DNA]</scope>
</reference>
<accession>A0A0G1RLR8</accession>
<dbReference type="Proteomes" id="UP000034705">
    <property type="component" value="Unassembled WGS sequence"/>
</dbReference>
<evidence type="ECO:0000313" key="3">
    <source>
        <dbReference type="Proteomes" id="UP000034705"/>
    </source>
</evidence>
<comment type="caution">
    <text evidence="2">The sequence shown here is derived from an EMBL/GenBank/DDBJ whole genome shotgun (WGS) entry which is preliminary data.</text>
</comment>
<sequence length="133" mass="14517">MASKKKIQPVLSIPDAGVTTEGAPKKRVIRKVPVKKVTVKKSLAPVITKEIVMEEKTSVSVEIPKTVERVVFIHRCTHCQHVPFGVNILFTVCFVLLATLSTFLLYTLGGISSSFLAGSLQGEVPETVTLQTR</sequence>
<evidence type="ECO:0000313" key="2">
    <source>
        <dbReference type="EMBL" id="KKU30918.1"/>
    </source>
</evidence>
<evidence type="ECO:0000256" key="1">
    <source>
        <dbReference type="SAM" id="Phobius"/>
    </source>
</evidence>
<keyword evidence="1" id="KW-1133">Transmembrane helix</keyword>
<proteinExistence type="predicted"/>
<name>A0A0G1RLR8_9BACT</name>
<organism evidence="2 3">
    <name type="scientific">Candidatus Uhrbacteria bacterium GW2011_GWF2_46_218</name>
    <dbReference type="NCBI Taxonomy" id="1619001"/>
    <lineage>
        <taxon>Bacteria</taxon>
        <taxon>Candidatus Uhriibacteriota</taxon>
    </lineage>
</organism>
<keyword evidence="1" id="KW-0812">Transmembrane</keyword>
<feature type="transmembrane region" description="Helical" evidence="1">
    <location>
        <begin position="84"/>
        <end position="106"/>
    </location>
</feature>